<evidence type="ECO:0000313" key="4">
    <source>
        <dbReference type="Proteomes" id="UP000195877"/>
    </source>
</evidence>
<dbReference type="Proteomes" id="UP000195877">
    <property type="component" value="Chromosome 1"/>
</dbReference>
<dbReference type="KEGG" id="xfr:BER92_10635"/>
<evidence type="ECO:0000313" key="2">
    <source>
        <dbReference type="EMBL" id="SMQ99480.1"/>
    </source>
</evidence>
<dbReference type="eggNOG" id="COG5525">
    <property type="taxonomic scope" value="Bacteria"/>
</dbReference>
<sequence length="111" mass="12159">MVHGWLTAALTAKDKGEVEGQAEDLTARMLRFSGCRSDEVPDLINPDPGTLLPAYYKGLTVEFYDKESGYWIKPKGARNEPLDTVVYAIRASLAHAVKADVTGFALDGWSL</sequence>
<keyword evidence="4" id="KW-1185">Reference proteome</keyword>
<feature type="domain" description="Terminase large subunit GpA endonuclease" evidence="1">
    <location>
        <begin position="51"/>
        <end position="94"/>
    </location>
</feature>
<evidence type="ECO:0000259" key="1">
    <source>
        <dbReference type="Pfam" id="PF20454"/>
    </source>
</evidence>
<reference evidence="3 5" key="1">
    <citation type="submission" date="2017-05" db="EMBL/GenBank/DDBJ databases">
        <authorList>
            <person name="Song R."/>
            <person name="Chenine A.L."/>
            <person name="Ruprecht R.M."/>
        </authorList>
    </citation>
    <scope>NUCLEOTIDE SEQUENCE [LARGE SCALE GENOMIC DNA]</scope>
    <source>
        <strain evidence="3">PD5205</strain>
    </source>
</reference>
<dbReference type="GO" id="GO:0004519">
    <property type="term" value="F:endonuclease activity"/>
    <property type="evidence" value="ECO:0007669"/>
    <property type="project" value="InterPro"/>
</dbReference>
<gene>
    <name evidence="3" type="ORF">PD5205_02210</name>
    <name evidence="2" type="ORF">PD885_02237</name>
</gene>
<proteinExistence type="predicted"/>
<dbReference type="EMBL" id="LT853885">
    <property type="protein sequence ID" value="SMR03512.1"/>
    <property type="molecule type" value="Genomic_DNA"/>
</dbReference>
<accession>A0A1Y6HB25</accession>
<reference evidence="2 4" key="2">
    <citation type="submission" date="2017-05" db="EMBL/GenBank/DDBJ databases">
        <authorList>
            <person name="Blom J."/>
        </authorList>
    </citation>
    <scope>NUCLEOTIDE SEQUENCE [LARGE SCALE GENOMIC DNA]</scope>
    <source>
        <strain evidence="2">PD885</strain>
    </source>
</reference>
<dbReference type="Proteomes" id="UP000195953">
    <property type="component" value="Chromosome 1"/>
</dbReference>
<dbReference type="EMBL" id="LT853882">
    <property type="protein sequence ID" value="SMQ99480.1"/>
    <property type="molecule type" value="Genomic_DNA"/>
</dbReference>
<dbReference type="Pfam" id="PF20454">
    <property type="entry name" value="GpA_nuclease"/>
    <property type="match status" value="1"/>
</dbReference>
<organism evidence="3 5">
    <name type="scientific">Xanthomonas fragariae</name>
    <dbReference type="NCBI Taxonomy" id="48664"/>
    <lineage>
        <taxon>Bacteria</taxon>
        <taxon>Pseudomonadati</taxon>
        <taxon>Pseudomonadota</taxon>
        <taxon>Gammaproteobacteria</taxon>
        <taxon>Lysobacterales</taxon>
        <taxon>Lysobacteraceae</taxon>
        <taxon>Xanthomonas</taxon>
    </lineage>
</organism>
<protein>
    <submittedName>
        <fullName evidence="3">Phage terminase large subunit (GpA)</fullName>
    </submittedName>
</protein>
<name>A0A1Y6HB25_9XANT</name>
<dbReference type="InterPro" id="IPR046454">
    <property type="entry name" value="GpA_endonuclease"/>
</dbReference>
<evidence type="ECO:0000313" key="5">
    <source>
        <dbReference type="Proteomes" id="UP000195953"/>
    </source>
</evidence>
<dbReference type="AlphaFoldDB" id="A0A1Y6HB25"/>
<evidence type="ECO:0000313" key="3">
    <source>
        <dbReference type="EMBL" id="SMR03512.1"/>
    </source>
</evidence>